<accession>A5IYB7</accession>
<dbReference type="AlphaFoldDB" id="A5IYB7"/>
<name>A5IYB7_MYCAP</name>
<dbReference type="KEGG" id="maa:MAG3280"/>
<dbReference type="EMBL" id="CU179680">
    <property type="protein sequence ID" value="CAL59026.1"/>
    <property type="molecule type" value="Genomic_DNA"/>
</dbReference>
<organism evidence="1 2">
    <name type="scientific">Mycoplasmopsis agalactiae (strain NCTC 10123 / CIP 59.7 / PG2)</name>
    <name type="common">Mycoplasma agalactiae</name>
    <dbReference type="NCBI Taxonomy" id="347257"/>
    <lineage>
        <taxon>Bacteria</taxon>
        <taxon>Bacillati</taxon>
        <taxon>Mycoplasmatota</taxon>
        <taxon>Mycoplasmoidales</taxon>
        <taxon>Metamycoplasmataceae</taxon>
        <taxon>Mycoplasmopsis</taxon>
    </lineage>
</organism>
<protein>
    <submittedName>
        <fullName evidence="1">Uncharacterized protein</fullName>
    </submittedName>
</protein>
<proteinExistence type="predicted"/>
<dbReference type="STRING" id="347257.MAG3280"/>
<dbReference type="Proteomes" id="UP000007065">
    <property type="component" value="Chromosome"/>
</dbReference>
<evidence type="ECO:0000313" key="1">
    <source>
        <dbReference type="EMBL" id="CAL59026.1"/>
    </source>
</evidence>
<keyword evidence="2" id="KW-1185">Reference proteome</keyword>
<gene>
    <name evidence="1" type="ordered locus">MAG3280</name>
</gene>
<dbReference type="HOGENOM" id="CLU_2330689_0_0_14"/>
<evidence type="ECO:0000313" key="2">
    <source>
        <dbReference type="Proteomes" id="UP000007065"/>
    </source>
</evidence>
<reference evidence="2" key="1">
    <citation type="journal article" date="2007" name="PLoS Genet.">
        <title>Being pathogenic, plastic, and sexual while living with a nearly minimal bacterial genome.</title>
        <authorList>
            <person name="Sirand-Pugnet P."/>
            <person name="Lartigue C."/>
            <person name="Marenda M."/>
            <person name="Jacob D."/>
            <person name="Barre A."/>
            <person name="Barbe V."/>
            <person name="Schenowitz C."/>
            <person name="Mangenot S."/>
            <person name="Couloux A."/>
            <person name="Segurens B."/>
            <person name="de Daruvar A."/>
            <person name="Blanchard A."/>
            <person name="Citti C."/>
        </authorList>
    </citation>
    <scope>NUCLEOTIDE SEQUENCE [LARGE SCALE GENOMIC DNA]</scope>
    <source>
        <strain evidence="2">PG2</strain>
    </source>
</reference>
<sequence length="98" mass="11946">MAEIIVIQLTYDSYNMKDKINSKDEPIWCKKIFHNGLYYYAFRNLKQASKEEHDFMSSKKISIERYEKIKHKFGTMYMSQIKISLVKMRWIYTSKDEK</sequence>